<evidence type="ECO:0000313" key="2">
    <source>
        <dbReference type="Proteomes" id="UP001567538"/>
    </source>
</evidence>
<dbReference type="Proteomes" id="UP001567538">
    <property type="component" value="Unassembled WGS sequence"/>
</dbReference>
<evidence type="ECO:0000313" key="1">
    <source>
        <dbReference type="EMBL" id="KAL1535160.1"/>
    </source>
</evidence>
<dbReference type="PANTHER" id="PTHR10381:SF46">
    <property type="entry name" value="ATP-DEPENDENT CLP PROTEASE PROTEOLYTIC SUBUNIT-RELATED PROTEIN 2, CHLOROPLASTIC"/>
    <property type="match status" value="1"/>
</dbReference>
<comment type="caution">
    <text evidence="1">The sequence shown here is derived from an EMBL/GenBank/DDBJ whole genome shotgun (WGS) entry which is preliminary data.</text>
</comment>
<dbReference type="InterPro" id="IPR023562">
    <property type="entry name" value="ClpP/TepA"/>
</dbReference>
<keyword evidence="1" id="KW-0378">Hydrolase</keyword>
<organism evidence="1 2">
    <name type="scientific">Salvia divinorum</name>
    <name type="common">Maria pastora</name>
    <name type="synonym">Diviner's sage</name>
    <dbReference type="NCBI Taxonomy" id="28513"/>
    <lineage>
        <taxon>Eukaryota</taxon>
        <taxon>Viridiplantae</taxon>
        <taxon>Streptophyta</taxon>
        <taxon>Embryophyta</taxon>
        <taxon>Tracheophyta</taxon>
        <taxon>Spermatophyta</taxon>
        <taxon>Magnoliopsida</taxon>
        <taxon>eudicotyledons</taxon>
        <taxon>Gunneridae</taxon>
        <taxon>Pentapetalae</taxon>
        <taxon>asterids</taxon>
        <taxon>lamiids</taxon>
        <taxon>Lamiales</taxon>
        <taxon>Lamiaceae</taxon>
        <taxon>Nepetoideae</taxon>
        <taxon>Mentheae</taxon>
        <taxon>Salviinae</taxon>
        <taxon>Salvia</taxon>
        <taxon>Salvia subgen. Calosphace</taxon>
    </lineage>
</organism>
<dbReference type="Pfam" id="PF00574">
    <property type="entry name" value="CLP_protease"/>
    <property type="match status" value="1"/>
</dbReference>
<accession>A0ABD1FUI9</accession>
<gene>
    <name evidence="1" type="primary">CLPR2</name>
    <name evidence="1" type="ORF">AAHA92_31246</name>
</gene>
<dbReference type="PANTHER" id="PTHR10381">
    <property type="entry name" value="ATP-DEPENDENT CLP PROTEASE PROTEOLYTIC SUBUNIT"/>
    <property type="match status" value="1"/>
</dbReference>
<dbReference type="GO" id="GO:0004252">
    <property type="term" value="F:serine-type endopeptidase activity"/>
    <property type="evidence" value="ECO:0007669"/>
    <property type="project" value="UniProtKB-EC"/>
</dbReference>
<dbReference type="Gene3D" id="3.90.226.10">
    <property type="entry name" value="2-enoyl-CoA Hydratase, Chain A, domain 1"/>
    <property type="match status" value="1"/>
</dbReference>
<dbReference type="GO" id="GO:0006508">
    <property type="term" value="P:proteolysis"/>
    <property type="evidence" value="ECO:0007669"/>
    <property type="project" value="UniProtKB-KW"/>
</dbReference>
<protein>
    <submittedName>
        <fullName evidence="1">ATP-dependent Clp protease proteolytic subunit-related protein 2, chloroplastic</fullName>
        <ecNumber evidence="1">3.4.21.92</ecNumber>
    </submittedName>
</protein>
<keyword evidence="2" id="KW-1185">Reference proteome</keyword>
<reference evidence="1 2" key="1">
    <citation type="submission" date="2024-06" db="EMBL/GenBank/DDBJ databases">
        <title>A chromosome level genome sequence of Diviner's sage (Salvia divinorum).</title>
        <authorList>
            <person name="Ford S.A."/>
            <person name="Ro D.-K."/>
            <person name="Ness R.W."/>
            <person name="Phillips M.A."/>
        </authorList>
    </citation>
    <scope>NUCLEOTIDE SEQUENCE [LARGE SCALE GENOMIC DNA]</scope>
    <source>
        <strain evidence="1">SAF-2024a</strain>
        <tissue evidence="1">Leaf</tissue>
    </source>
</reference>
<keyword evidence="1" id="KW-0645">Protease</keyword>
<proteinExistence type="predicted"/>
<name>A0ABD1FUI9_SALDI</name>
<dbReference type="InterPro" id="IPR029045">
    <property type="entry name" value="ClpP/crotonase-like_dom_sf"/>
</dbReference>
<dbReference type="EC" id="3.4.21.92" evidence="1"/>
<dbReference type="EMBL" id="JBEAFC010000012">
    <property type="protein sequence ID" value="KAL1535160.1"/>
    <property type="molecule type" value="Genomic_DNA"/>
</dbReference>
<dbReference type="SUPFAM" id="SSF52096">
    <property type="entry name" value="ClpP/crotonase"/>
    <property type="match status" value="1"/>
</dbReference>
<sequence length="80" mass="9105">MLLSRVTLQSPAGAAHGQAGHIRNELLRIRDYLFKELAQKTGQPLEKDLSRGKHFNTQEALEYGLIDRIVRPPLIKEDKN</sequence>
<dbReference type="AlphaFoldDB" id="A0ABD1FUI9"/>